<comment type="caution">
    <text evidence="5">The sequence shown here is derived from an EMBL/GenBank/DDBJ whole genome shotgun (WGS) entry which is preliminary data.</text>
</comment>
<sequence length="393" mass="42383">MTHRVYIHEWESLSFAGDNDGYRKALFADRRQSFPFVKTIDETRVRFGAIDDSLLLSEKTLETSFKRQHLRWGRGNRIAATLALKLQEPLLALIDRYSEHRVGIIIGTSVAGMTETERFFLENKTDGRFRDTDLEMFNPARALSNIFPVKGPCEVISTACTSSTKALASAARLIKNGVIDAALCGGMDALSRFTLAGFGSLGALSSDMAQPFGEHRDGINLAEGGALFILSREPSEFELAGWGETSDAYHISSPDPKATSVKAAMQKALEMGQVVSPDYVCAHGTGTVKNDEMEALAIHDVAPDAFVSSTKAITGHTLGGAGALSVAATLLAMREKLLPANLIEDTVDPRLATIRLMTESKALPSLTSALCNSFAFGGNNAVLLIKRVTHATD</sequence>
<evidence type="ECO:0000256" key="3">
    <source>
        <dbReference type="RuleBase" id="RU003694"/>
    </source>
</evidence>
<keyword evidence="2 3" id="KW-0808">Transferase</keyword>
<dbReference type="SMART" id="SM00825">
    <property type="entry name" value="PKS_KS"/>
    <property type="match status" value="1"/>
</dbReference>
<feature type="domain" description="Ketosynthase family 3 (KS3)" evidence="4">
    <location>
        <begin position="1"/>
        <end position="387"/>
    </location>
</feature>
<dbReference type="Pfam" id="PF00109">
    <property type="entry name" value="ketoacyl-synt"/>
    <property type="match status" value="1"/>
</dbReference>
<proteinExistence type="inferred from homology"/>
<dbReference type="SUPFAM" id="SSF53901">
    <property type="entry name" value="Thiolase-like"/>
    <property type="match status" value="2"/>
</dbReference>
<keyword evidence="6" id="KW-1185">Reference proteome</keyword>
<dbReference type="Proteomes" id="UP000777002">
    <property type="component" value="Unassembled WGS sequence"/>
</dbReference>
<dbReference type="PANTHER" id="PTHR11712">
    <property type="entry name" value="POLYKETIDE SYNTHASE-RELATED"/>
    <property type="match status" value="1"/>
</dbReference>
<comment type="similarity">
    <text evidence="1 3">Belongs to the thiolase-like superfamily. Beta-ketoacyl-ACP synthases family.</text>
</comment>
<dbReference type="InterPro" id="IPR018201">
    <property type="entry name" value="Ketoacyl_synth_AS"/>
</dbReference>
<dbReference type="PROSITE" id="PS00606">
    <property type="entry name" value="KS3_1"/>
    <property type="match status" value="1"/>
</dbReference>
<dbReference type="InterPro" id="IPR014030">
    <property type="entry name" value="Ketoacyl_synth_N"/>
</dbReference>
<dbReference type="InterPro" id="IPR016039">
    <property type="entry name" value="Thiolase-like"/>
</dbReference>
<dbReference type="CDD" id="cd00834">
    <property type="entry name" value="KAS_I_II"/>
    <property type="match status" value="1"/>
</dbReference>
<evidence type="ECO:0000259" key="4">
    <source>
        <dbReference type="PROSITE" id="PS52004"/>
    </source>
</evidence>
<dbReference type="InterPro" id="IPR000794">
    <property type="entry name" value="Beta-ketoacyl_synthase"/>
</dbReference>
<dbReference type="PROSITE" id="PS52004">
    <property type="entry name" value="KS3_2"/>
    <property type="match status" value="1"/>
</dbReference>
<dbReference type="InterPro" id="IPR014031">
    <property type="entry name" value="Ketoacyl_synth_C"/>
</dbReference>
<evidence type="ECO:0000313" key="6">
    <source>
        <dbReference type="Proteomes" id="UP000777002"/>
    </source>
</evidence>
<reference evidence="5 6" key="1">
    <citation type="journal article" date="2021" name="Sci. Rep.">
        <title>The distribution of antibiotic resistance genes in chicken gut microbiota commensals.</title>
        <authorList>
            <person name="Juricova H."/>
            <person name="Matiasovicova J."/>
            <person name="Kubasova T."/>
            <person name="Cejkova D."/>
            <person name="Rychlik I."/>
        </authorList>
    </citation>
    <scope>NUCLEOTIDE SEQUENCE [LARGE SCALE GENOMIC DNA]</scope>
    <source>
        <strain evidence="5 6">An562</strain>
    </source>
</reference>
<evidence type="ECO:0000256" key="1">
    <source>
        <dbReference type="ARBA" id="ARBA00008467"/>
    </source>
</evidence>
<dbReference type="PANTHER" id="PTHR11712:SF320">
    <property type="entry name" value="BETA-KETOACYL SYNTHASE"/>
    <property type="match status" value="1"/>
</dbReference>
<dbReference type="RefSeq" id="WP_205050412.1">
    <property type="nucleotide sequence ID" value="NZ_JACJKX010000009.1"/>
</dbReference>
<evidence type="ECO:0000256" key="2">
    <source>
        <dbReference type="ARBA" id="ARBA00022679"/>
    </source>
</evidence>
<dbReference type="Pfam" id="PF02801">
    <property type="entry name" value="Ketoacyl-synt_C"/>
    <property type="match status" value="1"/>
</dbReference>
<dbReference type="Gene3D" id="3.40.47.10">
    <property type="match status" value="1"/>
</dbReference>
<organism evidence="5 6">
    <name type="scientific">Parasutterella secunda</name>
    <dbReference type="NCBI Taxonomy" id="626947"/>
    <lineage>
        <taxon>Bacteria</taxon>
        <taxon>Pseudomonadati</taxon>
        <taxon>Pseudomonadota</taxon>
        <taxon>Betaproteobacteria</taxon>
        <taxon>Burkholderiales</taxon>
        <taxon>Sutterellaceae</taxon>
        <taxon>Parasutterella</taxon>
    </lineage>
</organism>
<protein>
    <submittedName>
        <fullName evidence="5">Beta-ketoacyl-[acyl-carrier-protein] synthase II</fullName>
    </submittedName>
</protein>
<accession>A0ABS2GSQ2</accession>
<gene>
    <name evidence="5" type="ORF">H5985_06015</name>
</gene>
<dbReference type="InterPro" id="IPR020841">
    <property type="entry name" value="PKS_Beta-ketoAc_synthase_dom"/>
</dbReference>
<evidence type="ECO:0000313" key="5">
    <source>
        <dbReference type="EMBL" id="MBM6928823.1"/>
    </source>
</evidence>
<dbReference type="EMBL" id="JACJKX010000009">
    <property type="protein sequence ID" value="MBM6928823.1"/>
    <property type="molecule type" value="Genomic_DNA"/>
</dbReference>
<name>A0ABS2GSQ2_9BURK</name>